<organism evidence="2 3">
    <name type="scientific">Capsulimonas corticalis</name>
    <dbReference type="NCBI Taxonomy" id="2219043"/>
    <lineage>
        <taxon>Bacteria</taxon>
        <taxon>Bacillati</taxon>
        <taxon>Armatimonadota</taxon>
        <taxon>Armatimonadia</taxon>
        <taxon>Capsulimonadales</taxon>
        <taxon>Capsulimonadaceae</taxon>
        <taxon>Capsulimonas</taxon>
    </lineage>
</organism>
<reference evidence="2 3" key="1">
    <citation type="journal article" date="2019" name="Int. J. Syst. Evol. Microbiol.">
        <title>Capsulimonas corticalis gen. nov., sp. nov., an aerobic capsulated bacterium, of a novel bacterial order, Capsulimonadales ord. nov., of the class Armatimonadia of the phylum Armatimonadetes.</title>
        <authorList>
            <person name="Li J."/>
            <person name="Kudo C."/>
            <person name="Tonouchi A."/>
        </authorList>
    </citation>
    <scope>NUCLEOTIDE SEQUENCE [LARGE SCALE GENOMIC DNA]</scope>
    <source>
        <strain evidence="2 3">AX-7</strain>
    </source>
</reference>
<protein>
    <submittedName>
        <fullName evidence="2">Uncharacterized protein</fullName>
    </submittedName>
</protein>
<dbReference type="Pfam" id="PF05872">
    <property type="entry name" value="HerA_C"/>
    <property type="match status" value="1"/>
</dbReference>
<dbReference type="InterPro" id="IPR027417">
    <property type="entry name" value="P-loop_NTPase"/>
</dbReference>
<dbReference type="EMBL" id="AP025739">
    <property type="protein sequence ID" value="BDI31465.1"/>
    <property type="molecule type" value="Genomic_DNA"/>
</dbReference>
<dbReference type="InterPro" id="IPR032689">
    <property type="entry name" value="TraG-D_C"/>
</dbReference>
<dbReference type="InterPro" id="IPR051162">
    <property type="entry name" value="T4SS_component"/>
</dbReference>
<evidence type="ECO:0000313" key="3">
    <source>
        <dbReference type="Proteomes" id="UP000287394"/>
    </source>
</evidence>
<proteinExistence type="predicted"/>
<dbReference type="KEGG" id="ccot:CCAX7_35160"/>
<feature type="compositionally biased region" description="Basic and acidic residues" evidence="1">
    <location>
        <begin position="459"/>
        <end position="497"/>
    </location>
</feature>
<dbReference type="AlphaFoldDB" id="A0A402CY75"/>
<dbReference type="Proteomes" id="UP000287394">
    <property type="component" value="Chromosome"/>
</dbReference>
<sequence>MLNQWIQSLLSSAINRDLRRREERARAASPPSAVIPVLAPGGLVLGHEFSDEEPQAGAPVTLSPEQRRRHVYVLGATGTGKSNLLLRLIESDIAAGRSFCVVDLRGDLVDRILPRLSAAGDAEHWRERLLLIDLRHEEDVVGFNPLVGPGDAYGRAFHVLEVLRQQSDSWGVQLEETLRNCLIALAETGGTLLEIEMMLCNASFRAATLAKVQDRYVQSFFQRFDQLSAEQRLGWSMPVLNKVTPLLAIPRLRRFFGGAHTVSLQKTLDRRSGQVILVSLAVDRLHQAAYLVGGLLVSAIQNAIMARVDLAEGDRIPVNLYVDEFETMASEQFETFIAEGRRFGLGLCLSHQNLSQMPTRLREVLLNNAHTQIYFQTGAGDAAQLAREVSLDLRRDALQRLLTQQRTGEALIVQRGDRSRRIRVALSQDPAVSPALLAGLRQASWQAYGRTREEVEKELEQRRVTFERPAEPAPDAKKSAEALKPKDQTKEEDYEVRHRPRRGKPGQDKK</sequence>
<dbReference type="InterPro" id="IPR033186">
    <property type="entry name" value="HerA_C"/>
</dbReference>
<keyword evidence="3" id="KW-1185">Reference proteome</keyword>
<dbReference type="Gene3D" id="3.40.50.300">
    <property type="entry name" value="P-loop containing nucleotide triphosphate hydrolases"/>
    <property type="match status" value="2"/>
</dbReference>
<dbReference type="Pfam" id="PF12696">
    <property type="entry name" value="TraG-D_C"/>
    <property type="match status" value="1"/>
</dbReference>
<dbReference type="SUPFAM" id="SSF52540">
    <property type="entry name" value="P-loop containing nucleoside triphosphate hydrolases"/>
    <property type="match status" value="1"/>
</dbReference>
<dbReference type="CDD" id="cd01127">
    <property type="entry name" value="TrwB_TraG_TraD_VirD4"/>
    <property type="match status" value="1"/>
</dbReference>
<evidence type="ECO:0000256" key="1">
    <source>
        <dbReference type="SAM" id="MobiDB-lite"/>
    </source>
</evidence>
<evidence type="ECO:0000313" key="2">
    <source>
        <dbReference type="EMBL" id="BDI31465.1"/>
    </source>
</evidence>
<dbReference type="PANTHER" id="PTHR30121">
    <property type="entry name" value="UNCHARACTERIZED PROTEIN YJGR-RELATED"/>
    <property type="match status" value="1"/>
</dbReference>
<dbReference type="OrthoDB" id="9806951at2"/>
<accession>A0A402CY75</accession>
<name>A0A402CY75_9BACT</name>
<dbReference type="RefSeq" id="WP_119322254.1">
    <property type="nucleotide sequence ID" value="NZ_AP025739.1"/>
</dbReference>
<gene>
    <name evidence="2" type="ORF">CCAX7_35160</name>
</gene>
<feature type="region of interest" description="Disordered" evidence="1">
    <location>
        <begin position="459"/>
        <end position="510"/>
    </location>
</feature>
<dbReference type="PANTHER" id="PTHR30121:SF6">
    <property type="entry name" value="SLR6007 PROTEIN"/>
    <property type="match status" value="1"/>
</dbReference>